<dbReference type="RefSeq" id="WP_015358515.1">
    <property type="nucleotide sequence ID" value="NC_020134.1"/>
</dbReference>
<accession>L7VMF1</accession>
<evidence type="ECO:0000313" key="1">
    <source>
        <dbReference type="EMBL" id="AGC67824.1"/>
    </source>
</evidence>
<evidence type="ECO:0000313" key="2">
    <source>
        <dbReference type="Proteomes" id="UP000011220"/>
    </source>
</evidence>
<gene>
    <name evidence="1" type="ordered locus">Cst_c08230</name>
</gene>
<reference evidence="1 2" key="1">
    <citation type="journal article" date="2013" name="Genome Announc.">
        <title>Complete genome sequence of Clostridium stercorarium subsp. stercorarium strain DSM 8532, a thermophilic degrader of plant cell wall fibers.</title>
        <authorList>
            <person name="Poehlein A."/>
            <person name="Zverlov V.V."/>
            <person name="Daniel R."/>
            <person name="Schwarz W.H."/>
            <person name="Liebl W."/>
        </authorList>
    </citation>
    <scope>NUCLEOTIDE SEQUENCE [LARGE SCALE GENOMIC DNA]</scope>
    <source>
        <strain evidence="2">ATCC 35414 / DSM 8532 / NCIMB 11754</strain>
    </source>
</reference>
<dbReference type="EMBL" id="CP004044">
    <property type="protein sequence ID" value="AGC67824.1"/>
    <property type="molecule type" value="Genomic_DNA"/>
</dbReference>
<keyword evidence="2" id="KW-1185">Reference proteome</keyword>
<dbReference type="AlphaFoldDB" id="L7VMF1"/>
<sequence length="59" mass="6598">MSGDLKIGRWQKFLVDGELCTWYINYPASKPDEIETDKGKYLENCIMLKLVVTSGGNGA</sequence>
<protein>
    <submittedName>
        <fullName evidence="1">Uncharacterized protein</fullName>
    </submittedName>
</protein>
<name>L7VMF1_THES1</name>
<organism evidence="1 2">
    <name type="scientific">Thermoclostridium stercorarium (strain ATCC 35414 / DSM 8532 / NCIMB 11754)</name>
    <name type="common">Clostridium stercorarium</name>
    <dbReference type="NCBI Taxonomy" id="1121335"/>
    <lineage>
        <taxon>Bacteria</taxon>
        <taxon>Bacillati</taxon>
        <taxon>Bacillota</taxon>
        <taxon>Clostridia</taxon>
        <taxon>Eubacteriales</taxon>
        <taxon>Oscillospiraceae</taxon>
        <taxon>Thermoclostridium</taxon>
    </lineage>
</organism>
<dbReference type="Proteomes" id="UP000011220">
    <property type="component" value="Chromosome"/>
</dbReference>
<proteinExistence type="predicted"/>
<dbReference type="KEGG" id="css:Cst_c08230"/>
<dbReference type="PATRIC" id="fig|1121335.3.peg.798"/>